<comment type="caution">
    <text evidence="7">The sequence shown here is derived from an EMBL/GenBank/DDBJ whole genome shotgun (WGS) entry which is preliminary data.</text>
</comment>
<evidence type="ECO:0000313" key="7">
    <source>
        <dbReference type="EMBL" id="MFC0178821.1"/>
    </source>
</evidence>
<evidence type="ECO:0000313" key="8">
    <source>
        <dbReference type="Proteomes" id="UP001589758"/>
    </source>
</evidence>
<dbReference type="SMART" id="SM00382">
    <property type="entry name" value="AAA"/>
    <property type="match status" value="1"/>
</dbReference>
<feature type="domain" description="Sigma-54 factor interaction" evidence="6">
    <location>
        <begin position="7"/>
        <end position="237"/>
    </location>
</feature>
<evidence type="ECO:0000256" key="4">
    <source>
        <dbReference type="ARBA" id="ARBA00023125"/>
    </source>
</evidence>
<keyword evidence="5" id="KW-0804">Transcription</keyword>
<evidence type="ECO:0000256" key="5">
    <source>
        <dbReference type="ARBA" id="ARBA00023163"/>
    </source>
</evidence>
<dbReference type="Proteomes" id="UP001589758">
    <property type="component" value="Unassembled WGS sequence"/>
</dbReference>
<evidence type="ECO:0000256" key="3">
    <source>
        <dbReference type="ARBA" id="ARBA00023015"/>
    </source>
</evidence>
<evidence type="ECO:0000256" key="1">
    <source>
        <dbReference type="ARBA" id="ARBA00022741"/>
    </source>
</evidence>
<dbReference type="PROSITE" id="PS00688">
    <property type="entry name" value="SIGMA54_INTERACT_3"/>
    <property type="match status" value="1"/>
</dbReference>
<accession>A0ABV6C774</accession>
<name>A0ABV6C774_9GAMM</name>
<keyword evidence="4" id="KW-0238">DNA-binding</keyword>
<dbReference type="Gene3D" id="1.10.10.60">
    <property type="entry name" value="Homeodomain-like"/>
    <property type="match status" value="1"/>
</dbReference>
<dbReference type="NCBIfam" id="TIGR02974">
    <property type="entry name" value="phageshock_pspF"/>
    <property type="match status" value="1"/>
</dbReference>
<keyword evidence="1" id="KW-0547">Nucleotide-binding</keyword>
<dbReference type="InterPro" id="IPR014317">
    <property type="entry name" value="Transcription_activator_PspF"/>
</dbReference>
<dbReference type="Pfam" id="PF00158">
    <property type="entry name" value="Sigma54_activat"/>
    <property type="match status" value="1"/>
</dbReference>
<dbReference type="PROSITE" id="PS50045">
    <property type="entry name" value="SIGMA54_INTERACT_4"/>
    <property type="match status" value="1"/>
</dbReference>
<dbReference type="SUPFAM" id="SSF52540">
    <property type="entry name" value="P-loop containing nucleoside triphosphate hydrolases"/>
    <property type="match status" value="1"/>
</dbReference>
<dbReference type="EMBL" id="JBHLXE010000016">
    <property type="protein sequence ID" value="MFC0178821.1"/>
    <property type="molecule type" value="Genomic_DNA"/>
</dbReference>
<dbReference type="CDD" id="cd00009">
    <property type="entry name" value="AAA"/>
    <property type="match status" value="1"/>
</dbReference>
<keyword evidence="2" id="KW-0067">ATP-binding</keyword>
<dbReference type="RefSeq" id="WP_385875805.1">
    <property type="nucleotide sequence ID" value="NZ_JBHLXE010000016.1"/>
</dbReference>
<dbReference type="Gene3D" id="3.40.50.300">
    <property type="entry name" value="P-loop containing nucleotide triphosphate hydrolases"/>
    <property type="match status" value="1"/>
</dbReference>
<proteinExistence type="predicted"/>
<gene>
    <name evidence="7" type="primary">pspF</name>
    <name evidence="7" type="ORF">ACFFIT_01700</name>
</gene>
<organism evidence="7 8">
    <name type="scientific">Thorsellia kenyensis</name>
    <dbReference type="NCBI Taxonomy" id="1549888"/>
    <lineage>
        <taxon>Bacteria</taxon>
        <taxon>Pseudomonadati</taxon>
        <taxon>Pseudomonadota</taxon>
        <taxon>Gammaproteobacteria</taxon>
        <taxon>Enterobacterales</taxon>
        <taxon>Thorselliaceae</taxon>
        <taxon>Thorsellia</taxon>
    </lineage>
</organism>
<dbReference type="Gene3D" id="1.10.8.60">
    <property type="match status" value="1"/>
</dbReference>
<keyword evidence="3" id="KW-0805">Transcription regulation</keyword>
<dbReference type="InterPro" id="IPR058031">
    <property type="entry name" value="AAA_lid_NorR"/>
</dbReference>
<dbReference type="PANTHER" id="PTHR32071:SF38">
    <property type="entry name" value="PSP OPERON TRANSCRIPTIONAL ACTIVATOR"/>
    <property type="match status" value="1"/>
</dbReference>
<dbReference type="Pfam" id="PF25601">
    <property type="entry name" value="AAA_lid_14"/>
    <property type="match status" value="1"/>
</dbReference>
<reference evidence="7 8" key="1">
    <citation type="submission" date="2024-09" db="EMBL/GenBank/DDBJ databases">
        <authorList>
            <person name="Sun Q."/>
            <person name="Mori K."/>
        </authorList>
    </citation>
    <scope>NUCLEOTIDE SEQUENCE [LARGE SCALE GENOMIC DNA]</scope>
    <source>
        <strain evidence="7 8">CCM 8545</strain>
    </source>
</reference>
<evidence type="ECO:0000256" key="2">
    <source>
        <dbReference type="ARBA" id="ARBA00022840"/>
    </source>
</evidence>
<dbReference type="PROSITE" id="PS00676">
    <property type="entry name" value="SIGMA54_INTERACT_2"/>
    <property type="match status" value="1"/>
</dbReference>
<protein>
    <submittedName>
        <fullName evidence="7">Phage shock protein operon transcriptional activator</fullName>
    </submittedName>
</protein>
<dbReference type="InterPro" id="IPR003593">
    <property type="entry name" value="AAA+_ATPase"/>
</dbReference>
<dbReference type="InterPro" id="IPR027417">
    <property type="entry name" value="P-loop_NTPase"/>
</dbReference>
<evidence type="ECO:0000259" key="6">
    <source>
        <dbReference type="PROSITE" id="PS50045"/>
    </source>
</evidence>
<dbReference type="InterPro" id="IPR002078">
    <property type="entry name" value="Sigma_54_int"/>
</dbReference>
<keyword evidence="8" id="KW-1185">Reference proteome</keyword>
<dbReference type="PANTHER" id="PTHR32071">
    <property type="entry name" value="TRANSCRIPTIONAL REGULATORY PROTEIN"/>
    <property type="match status" value="1"/>
</dbReference>
<dbReference type="InterPro" id="IPR025943">
    <property type="entry name" value="Sigma_54_int_dom_ATP-bd_2"/>
</dbReference>
<dbReference type="InterPro" id="IPR025944">
    <property type="entry name" value="Sigma_54_int_dom_CS"/>
</dbReference>
<sequence>MEKTEQLIGEDNQFIAILEQASRLAKINKPVLILGERGTGKELIAQRLHFLSNRWSAPLITLNCAALNEQLLDSELFGHEVGAFTGAQKRHKGRFERADKGSLFLDEIGNAPKIVQEKLLRVIEYGELERVGGSQELKVDVRLICATNEDLSLASKAGTFRADLLDRLAFDVINLPPLRERGKDILLLAQHFAVCICRELGWTHFPGFSDHAVAQLYEHKWPGNIRELKNAVERSIFRTDENKAPIEELIINPFKTQKNTQLATQSSSCVPSKEAQKDQGVNRFKMPDLPIDFKQASQEFQVSLINSALAQSLYHQKKAARLLGLTYDQFRSLIKKYADFITLAKN</sequence>